<feature type="domain" description="Transposase IS116/IS110/IS902 C-terminal" evidence="2">
    <location>
        <begin position="238"/>
        <end position="316"/>
    </location>
</feature>
<dbReference type="PANTHER" id="PTHR33055:SF16">
    <property type="entry name" value="TRANSPOSASE FOR INSERTION SEQUENCE ELEMENT IS1547"/>
    <property type="match status" value="1"/>
</dbReference>
<evidence type="ECO:0000259" key="1">
    <source>
        <dbReference type="Pfam" id="PF01548"/>
    </source>
</evidence>
<reference evidence="4" key="1">
    <citation type="journal article" date="2019" name="Int. J. Syst. Evol. Microbiol.">
        <title>The Global Catalogue of Microorganisms (GCM) 10K type strain sequencing project: providing services to taxonomists for standard genome sequencing and annotation.</title>
        <authorList>
            <consortium name="The Broad Institute Genomics Platform"/>
            <consortium name="The Broad Institute Genome Sequencing Center for Infectious Disease"/>
            <person name="Wu L."/>
            <person name="Ma J."/>
        </authorList>
    </citation>
    <scope>NUCLEOTIDE SEQUENCE [LARGE SCALE GENOMIC DNA]</scope>
    <source>
        <strain evidence="4">CGMCC 1.3601</strain>
    </source>
</reference>
<dbReference type="InterPro" id="IPR047650">
    <property type="entry name" value="Transpos_IS110"/>
</dbReference>
<dbReference type="InterPro" id="IPR003346">
    <property type="entry name" value="Transposase_20"/>
</dbReference>
<dbReference type="EMBL" id="BMKV01000004">
    <property type="protein sequence ID" value="GGI85557.1"/>
    <property type="molecule type" value="Genomic_DNA"/>
</dbReference>
<evidence type="ECO:0000313" key="3">
    <source>
        <dbReference type="EMBL" id="GGI85557.1"/>
    </source>
</evidence>
<sequence length="373" mass="40559">MPVVAHSYPYVIGVDTHAKNHVYAVVSTATGELLETRDFPTTSAGISRAIAWVARRTDGDLAALWVVEGAGSYGAILAGAVGAAGYEVVEAPRMDARGRRGLGKSDPLDAHRIAAAVLPLEEQQLRRPRLNEGVRAALRVLVAARQSMATDRTRSVNALTALLRSFDLGMDARKAIVSTQIDEISRWRFREEPLALSTARSEAVRLARRINELDADIKSNSRQMTDLIEISEAAPLLRENGIGPVTAAVCLAAWSHHGRLRSEAAFASLAGVNPIPASSGNTVRHRLNRGGDRSLNRVLHMVAMSRMAFDPETITYVGKRQSEGRTKKEIRRCVKRYLARRIYRTLNASNLLAGQRATPVKGSSAPECNSEVA</sequence>
<evidence type="ECO:0000313" key="4">
    <source>
        <dbReference type="Proteomes" id="UP000658754"/>
    </source>
</evidence>
<accession>A0ABQ2CFR4</accession>
<evidence type="ECO:0000259" key="2">
    <source>
        <dbReference type="Pfam" id="PF02371"/>
    </source>
</evidence>
<comment type="caution">
    <text evidence="3">The sequence shown here is derived from an EMBL/GenBank/DDBJ whole genome shotgun (WGS) entry which is preliminary data.</text>
</comment>
<feature type="domain" description="Transposase IS110-like N-terminal" evidence="1">
    <location>
        <begin position="12"/>
        <end position="165"/>
    </location>
</feature>
<organism evidence="3 4">
    <name type="scientific">Pseudarthrobacter scleromae</name>
    <dbReference type="NCBI Taxonomy" id="158897"/>
    <lineage>
        <taxon>Bacteria</taxon>
        <taxon>Bacillati</taxon>
        <taxon>Actinomycetota</taxon>
        <taxon>Actinomycetes</taxon>
        <taxon>Micrococcales</taxon>
        <taxon>Micrococcaceae</taxon>
        <taxon>Pseudarthrobacter</taxon>
    </lineage>
</organism>
<dbReference type="PANTHER" id="PTHR33055">
    <property type="entry name" value="TRANSPOSASE FOR INSERTION SEQUENCE ELEMENT IS1111A"/>
    <property type="match status" value="1"/>
</dbReference>
<keyword evidence="4" id="KW-1185">Reference proteome</keyword>
<dbReference type="RefSeq" id="WP_188730354.1">
    <property type="nucleotide sequence ID" value="NZ_BMKV01000004.1"/>
</dbReference>
<protein>
    <submittedName>
        <fullName evidence="3">IS110 family transposase</fullName>
    </submittedName>
</protein>
<proteinExistence type="predicted"/>
<dbReference type="Proteomes" id="UP000658754">
    <property type="component" value="Unassembled WGS sequence"/>
</dbReference>
<dbReference type="NCBIfam" id="NF033542">
    <property type="entry name" value="transpos_IS110"/>
    <property type="match status" value="1"/>
</dbReference>
<name>A0ABQ2CFR4_9MICC</name>
<gene>
    <name evidence="3" type="ORF">GCM10007175_23320</name>
</gene>
<dbReference type="Pfam" id="PF02371">
    <property type="entry name" value="Transposase_20"/>
    <property type="match status" value="1"/>
</dbReference>
<dbReference type="Pfam" id="PF01548">
    <property type="entry name" value="DEDD_Tnp_IS110"/>
    <property type="match status" value="1"/>
</dbReference>
<dbReference type="InterPro" id="IPR002525">
    <property type="entry name" value="Transp_IS110-like_N"/>
</dbReference>